<keyword evidence="1" id="KW-1185">Reference proteome</keyword>
<proteinExistence type="predicted"/>
<dbReference type="AlphaFoldDB" id="A0A915IRB3"/>
<sequence length="64" mass="7236">MLQSTGTGAMVSGTDKCQQIWLPARLQCATLAKNLVAQLRKIQITQSIVWMPQAERTYAIFLRR</sequence>
<protein>
    <submittedName>
        <fullName evidence="2">Uncharacterized protein</fullName>
    </submittedName>
</protein>
<organism evidence="1 2">
    <name type="scientific">Romanomermis culicivorax</name>
    <name type="common">Nematode worm</name>
    <dbReference type="NCBI Taxonomy" id="13658"/>
    <lineage>
        <taxon>Eukaryota</taxon>
        <taxon>Metazoa</taxon>
        <taxon>Ecdysozoa</taxon>
        <taxon>Nematoda</taxon>
        <taxon>Enoplea</taxon>
        <taxon>Dorylaimia</taxon>
        <taxon>Mermithida</taxon>
        <taxon>Mermithoidea</taxon>
        <taxon>Mermithidae</taxon>
        <taxon>Romanomermis</taxon>
    </lineage>
</organism>
<name>A0A915IRB3_ROMCU</name>
<dbReference type="WBParaSite" id="nRc.2.0.1.t16552-RA">
    <property type="protein sequence ID" value="nRc.2.0.1.t16552-RA"/>
    <property type="gene ID" value="nRc.2.0.1.g16552"/>
</dbReference>
<reference evidence="2" key="1">
    <citation type="submission" date="2022-11" db="UniProtKB">
        <authorList>
            <consortium name="WormBaseParasite"/>
        </authorList>
    </citation>
    <scope>IDENTIFICATION</scope>
</reference>
<evidence type="ECO:0000313" key="1">
    <source>
        <dbReference type="Proteomes" id="UP000887565"/>
    </source>
</evidence>
<evidence type="ECO:0000313" key="2">
    <source>
        <dbReference type="WBParaSite" id="nRc.2.0.1.t16552-RA"/>
    </source>
</evidence>
<dbReference type="Proteomes" id="UP000887565">
    <property type="component" value="Unplaced"/>
</dbReference>
<accession>A0A915IRB3</accession>